<dbReference type="PANTHER" id="PTHR38600">
    <property type="entry name" value="TRANSCRIPTIONAL REGULATORY PROTEIN"/>
    <property type="match status" value="1"/>
</dbReference>
<accession>A0A916QGW5</accession>
<dbReference type="Pfam" id="PF08279">
    <property type="entry name" value="HTH_11"/>
    <property type="match status" value="1"/>
</dbReference>
<dbReference type="GO" id="GO:0003677">
    <property type="term" value="F:DNA binding"/>
    <property type="evidence" value="ECO:0007669"/>
    <property type="project" value="UniProtKB-KW"/>
</dbReference>
<dbReference type="EMBL" id="BMAQ01000039">
    <property type="protein sequence ID" value="GFR39238.1"/>
    <property type="molecule type" value="Genomic_DNA"/>
</dbReference>
<dbReference type="InterPro" id="IPR036390">
    <property type="entry name" value="WH_DNA-bd_sf"/>
</dbReference>
<dbReference type="InterPro" id="IPR001845">
    <property type="entry name" value="HTH_ArsR_DNA-bd_dom"/>
</dbReference>
<dbReference type="Proteomes" id="UP000654993">
    <property type="component" value="Unassembled WGS sequence"/>
</dbReference>
<dbReference type="SUPFAM" id="SSF46785">
    <property type="entry name" value="Winged helix' DNA-binding domain"/>
    <property type="match status" value="1"/>
</dbReference>
<evidence type="ECO:0000259" key="2">
    <source>
        <dbReference type="SMART" id="SM00418"/>
    </source>
</evidence>
<dbReference type="PANTHER" id="PTHR38600:SF2">
    <property type="entry name" value="SLL0088 PROTEIN"/>
    <property type="match status" value="1"/>
</dbReference>
<dbReference type="CDD" id="cd00090">
    <property type="entry name" value="HTH_ARSR"/>
    <property type="match status" value="1"/>
</dbReference>
<dbReference type="GO" id="GO:0003700">
    <property type="term" value="F:DNA-binding transcription factor activity"/>
    <property type="evidence" value="ECO:0007669"/>
    <property type="project" value="InterPro"/>
</dbReference>
<comment type="caution">
    <text evidence="3">The sequence shown here is derived from an EMBL/GenBank/DDBJ whole genome shotgun (WGS) entry which is preliminary data.</text>
</comment>
<dbReference type="SMART" id="SM00418">
    <property type="entry name" value="HTH_ARSR"/>
    <property type="match status" value="1"/>
</dbReference>
<dbReference type="AlphaFoldDB" id="A0A916QGW5"/>
<sequence>MHETEMSTRNRIMHLLKIHGELSAKDLSEQLGITSMAVRRHIATLERDNLIESTTVRQPMGRPAAVYRLTEQAEDFFPKNYHTIALDLLSELEQDAGIATVNRLFELRQQSLLQRYREKITGKTLKERVAELSEIQNENGYMVQWQATGEDEYILTEYNCPIFQVAGRYNHACACEQNLFESLLDAEVTRSDCLAEGDQKCVYHIKRKPTGQTAAQGEGSS</sequence>
<gene>
    <name evidence="3" type="ORF">PRECH8_25340</name>
</gene>
<keyword evidence="1" id="KW-0238">DNA-binding</keyword>
<reference evidence="3" key="2">
    <citation type="journal article" date="2021" name="Data Brief">
        <title>Draft genome sequence data of the facultative, thermophilic, xylanolytic bacterium Paenibacillus sp. strain DA-C8.</title>
        <authorList>
            <person name="Chhe C."/>
            <person name="Uke A."/>
            <person name="Baramee S."/>
            <person name="Ungkulpasvich U."/>
            <person name="Tachaapaikoon C."/>
            <person name="Pason P."/>
            <person name="Waeonukul R."/>
            <person name="Ratanakhanokchai K."/>
            <person name="Kosugi A."/>
        </authorList>
    </citation>
    <scope>NUCLEOTIDE SEQUENCE</scope>
    <source>
        <strain evidence="3">DA-C8</strain>
    </source>
</reference>
<dbReference type="InterPro" id="IPR011991">
    <property type="entry name" value="ArsR-like_HTH"/>
</dbReference>
<dbReference type="InterPro" id="IPR013196">
    <property type="entry name" value="HTH_11"/>
</dbReference>
<protein>
    <submittedName>
        <fullName evidence="3">DeoR family transcriptional regulator</fullName>
    </submittedName>
</protein>
<reference evidence="3" key="1">
    <citation type="submission" date="2020-08" db="EMBL/GenBank/DDBJ databases">
        <authorList>
            <person name="Uke A."/>
            <person name="Chhe C."/>
            <person name="Baramee S."/>
            <person name="Kosugi A."/>
        </authorList>
    </citation>
    <scope>NUCLEOTIDE SEQUENCE</scope>
    <source>
        <strain evidence="3">DA-C8</strain>
    </source>
</reference>
<evidence type="ECO:0000313" key="4">
    <source>
        <dbReference type="Proteomes" id="UP000654993"/>
    </source>
</evidence>
<dbReference type="RefSeq" id="WP_200967444.1">
    <property type="nucleotide sequence ID" value="NZ_BMAQ01000039.1"/>
</dbReference>
<organism evidence="3 4">
    <name type="scientific">Insulibacter thermoxylanivorax</name>
    <dbReference type="NCBI Taxonomy" id="2749268"/>
    <lineage>
        <taxon>Bacteria</taxon>
        <taxon>Bacillati</taxon>
        <taxon>Bacillota</taxon>
        <taxon>Bacilli</taxon>
        <taxon>Bacillales</taxon>
        <taxon>Paenibacillaceae</taxon>
        <taxon>Insulibacter</taxon>
    </lineage>
</organism>
<evidence type="ECO:0000313" key="3">
    <source>
        <dbReference type="EMBL" id="GFR39238.1"/>
    </source>
</evidence>
<feature type="domain" description="HTH arsR-type" evidence="2">
    <location>
        <begin position="5"/>
        <end position="82"/>
    </location>
</feature>
<keyword evidence="4" id="KW-1185">Reference proteome</keyword>
<name>A0A916QGW5_9BACL</name>
<evidence type="ECO:0000256" key="1">
    <source>
        <dbReference type="ARBA" id="ARBA00023125"/>
    </source>
</evidence>
<proteinExistence type="predicted"/>
<dbReference type="Gene3D" id="1.10.10.10">
    <property type="entry name" value="Winged helix-like DNA-binding domain superfamily/Winged helix DNA-binding domain"/>
    <property type="match status" value="1"/>
</dbReference>
<dbReference type="InterPro" id="IPR036388">
    <property type="entry name" value="WH-like_DNA-bd_sf"/>
</dbReference>